<dbReference type="GO" id="GO:0035091">
    <property type="term" value="F:phosphatidylinositol binding"/>
    <property type="evidence" value="ECO:0007669"/>
    <property type="project" value="TreeGrafter"/>
</dbReference>
<dbReference type="GO" id="GO:0008270">
    <property type="term" value="F:zinc ion binding"/>
    <property type="evidence" value="ECO:0007669"/>
    <property type="project" value="UniProtKB-KW"/>
</dbReference>
<dbReference type="Pfam" id="PF04366">
    <property type="entry name" value="Ysc84"/>
    <property type="match status" value="1"/>
</dbReference>
<dbReference type="SUPFAM" id="SSF57903">
    <property type="entry name" value="FYVE/PHD zinc finger"/>
    <property type="match status" value="1"/>
</dbReference>
<dbReference type="InterPro" id="IPR011011">
    <property type="entry name" value="Znf_FYVE_PHD"/>
</dbReference>
<evidence type="ECO:0000256" key="4">
    <source>
        <dbReference type="PROSITE-ProRule" id="PRU00175"/>
    </source>
</evidence>
<dbReference type="InterPro" id="IPR013083">
    <property type="entry name" value="Znf_RING/FYVE/PHD"/>
</dbReference>
<evidence type="ECO:0000256" key="2">
    <source>
        <dbReference type="ARBA" id="ARBA00022771"/>
    </source>
</evidence>
<dbReference type="Pfam" id="PF13639">
    <property type="entry name" value="zf-RING_2"/>
    <property type="match status" value="1"/>
</dbReference>
<name>A0AAV1HS47_9CHLO</name>
<feature type="compositionally biased region" description="Acidic residues" evidence="5">
    <location>
        <begin position="584"/>
        <end position="604"/>
    </location>
</feature>
<evidence type="ECO:0000313" key="8">
    <source>
        <dbReference type="EMBL" id="CAK0732084.1"/>
    </source>
</evidence>
<dbReference type="InterPro" id="IPR000306">
    <property type="entry name" value="Znf_FYVE"/>
</dbReference>
<dbReference type="AlphaFoldDB" id="A0AAV1HS47"/>
<dbReference type="PROSITE" id="PS50089">
    <property type="entry name" value="ZF_RING_2"/>
    <property type="match status" value="1"/>
</dbReference>
<gene>
    <name evidence="8" type="ORF">CVIRNUC_000083</name>
</gene>
<feature type="region of interest" description="Disordered" evidence="5">
    <location>
        <begin position="562"/>
        <end position="611"/>
    </location>
</feature>
<proteinExistence type="predicted"/>
<dbReference type="InterPro" id="IPR051702">
    <property type="entry name" value="SH3_domain_YSC84-like"/>
</dbReference>
<accession>A0AAV1HS47</accession>
<feature type="domain" description="FYVE-type" evidence="7">
    <location>
        <begin position="194"/>
        <end position="256"/>
    </location>
</feature>
<keyword evidence="3" id="KW-0862">Zinc</keyword>
<dbReference type="InterPro" id="IPR017455">
    <property type="entry name" value="Znf_FYVE-rel"/>
</dbReference>
<protein>
    <submittedName>
        <fullName evidence="8">Uncharacterized protein</fullName>
    </submittedName>
</protein>
<evidence type="ECO:0000259" key="7">
    <source>
        <dbReference type="PROSITE" id="PS50178"/>
    </source>
</evidence>
<dbReference type="PANTHER" id="PTHR15629:SF2">
    <property type="entry name" value="SH3 DOMAIN-CONTAINING YSC84-LIKE PROTEIN 1"/>
    <property type="match status" value="1"/>
</dbReference>
<evidence type="ECO:0000256" key="5">
    <source>
        <dbReference type="SAM" id="MobiDB-lite"/>
    </source>
</evidence>
<dbReference type="SMART" id="SM00184">
    <property type="entry name" value="RING"/>
    <property type="match status" value="1"/>
</dbReference>
<dbReference type="SMART" id="SM00064">
    <property type="entry name" value="FYVE"/>
    <property type="match status" value="1"/>
</dbReference>
<evidence type="ECO:0000256" key="1">
    <source>
        <dbReference type="ARBA" id="ARBA00022723"/>
    </source>
</evidence>
<organism evidence="8 9">
    <name type="scientific">Coccomyxa viridis</name>
    <dbReference type="NCBI Taxonomy" id="1274662"/>
    <lineage>
        <taxon>Eukaryota</taxon>
        <taxon>Viridiplantae</taxon>
        <taxon>Chlorophyta</taxon>
        <taxon>core chlorophytes</taxon>
        <taxon>Trebouxiophyceae</taxon>
        <taxon>Trebouxiophyceae incertae sedis</taxon>
        <taxon>Coccomyxaceae</taxon>
        <taxon>Coccomyxa</taxon>
    </lineage>
</organism>
<feature type="domain" description="RING-type" evidence="6">
    <location>
        <begin position="67"/>
        <end position="108"/>
    </location>
</feature>
<dbReference type="PROSITE" id="PS50178">
    <property type="entry name" value="ZF_FYVE"/>
    <property type="match status" value="1"/>
</dbReference>
<feature type="compositionally biased region" description="Low complexity" evidence="5">
    <location>
        <begin position="562"/>
        <end position="574"/>
    </location>
</feature>
<evidence type="ECO:0000259" key="6">
    <source>
        <dbReference type="PROSITE" id="PS50089"/>
    </source>
</evidence>
<dbReference type="Pfam" id="PF01363">
    <property type="entry name" value="FYVE"/>
    <property type="match status" value="1"/>
</dbReference>
<dbReference type="SUPFAM" id="SSF57850">
    <property type="entry name" value="RING/U-box"/>
    <property type="match status" value="1"/>
</dbReference>
<keyword evidence="2 4" id="KW-0863">Zinc-finger</keyword>
<keyword evidence="9" id="KW-1185">Reference proteome</keyword>
<sequence>MASESLWPAQQAELSIWCPQQAESDRSGPSDVSGRSATCELIVWRNSTLSAPGGKGEAMSGQAMPLCSICWESLGKYGGPVTLPCGHNGCLHCMAQLQRSKPECPLCRAAFPAAIPLVVNHELRELIALAAALGTVEQTDGWQAVAPQMKGGVEDEEAGVSLVPTAPPAHVSLSALLEGEGDLLSLEPPVWVPDSHASACTRCKQPFRSLRRARHHCRLCGGIFCAACSATRMLLPPKFQEGTPQRVCTNCAALLHPLQPFLAGTVSRAVQPAIHDVTDASALRSWFNPPLATSLSAELYKAQNIVRQFAQVGTLFPERAIPAAVLDGAAGFAVLSVVKAGCGWSVAAGTGLVVARRGEQGGWSPPSALGLYSLGWGLQIGGSLCDLLIVLRNQAAVNAFAGALHCGLSGSMSLAVGPVGRQADATMQVGMGGAAVCYSYSCSKGAFAGVSIEGSLLTTRNDVNLNFYGRPLTAKQLLTSNNVSPPVAAEALYAALDDLMARAGALTAERKQRLGSTQRDTASCRQGSALAAGGAATSAGVLTGSPSTTQRDSRAARWAALDAASSAPAAPQQGSGQGLYPAIEDPDIVTETESENEGNEEEEGFSGLFAE</sequence>
<dbReference type="InterPro" id="IPR007461">
    <property type="entry name" value="Ysc84_actin-binding"/>
</dbReference>
<keyword evidence="1" id="KW-0479">Metal-binding</keyword>
<dbReference type="Gene3D" id="3.30.40.10">
    <property type="entry name" value="Zinc/RING finger domain, C3HC4 (zinc finger)"/>
    <property type="match status" value="2"/>
</dbReference>
<comment type="caution">
    <text evidence="8">The sequence shown here is derived from an EMBL/GenBank/DDBJ whole genome shotgun (WGS) entry which is preliminary data.</text>
</comment>
<dbReference type="PANTHER" id="PTHR15629">
    <property type="entry name" value="SH3YL1 PROTEIN"/>
    <property type="match status" value="1"/>
</dbReference>
<dbReference type="InterPro" id="IPR001841">
    <property type="entry name" value="Znf_RING"/>
</dbReference>
<reference evidence="8 9" key="1">
    <citation type="submission" date="2023-10" db="EMBL/GenBank/DDBJ databases">
        <authorList>
            <person name="Maclean D."/>
            <person name="Macfadyen A."/>
        </authorList>
    </citation>
    <scope>NUCLEOTIDE SEQUENCE [LARGE SCALE GENOMIC DNA]</scope>
</reference>
<evidence type="ECO:0000313" key="9">
    <source>
        <dbReference type="Proteomes" id="UP001314263"/>
    </source>
</evidence>
<dbReference type="EMBL" id="CAUYUE010000001">
    <property type="protein sequence ID" value="CAK0732084.1"/>
    <property type="molecule type" value="Genomic_DNA"/>
</dbReference>
<evidence type="ECO:0000256" key="3">
    <source>
        <dbReference type="ARBA" id="ARBA00022833"/>
    </source>
</evidence>
<dbReference type="Proteomes" id="UP001314263">
    <property type="component" value="Unassembled WGS sequence"/>
</dbReference>